<dbReference type="EMBL" id="JBBPBN010000004">
    <property type="protein sequence ID" value="KAK9040810.1"/>
    <property type="molecule type" value="Genomic_DNA"/>
</dbReference>
<keyword evidence="2" id="KW-1185">Reference proteome</keyword>
<dbReference type="Proteomes" id="UP001396334">
    <property type="component" value="Unassembled WGS sequence"/>
</dbReference>
<evidence type="ECO:0000313" key="1">
    <source>
        <dbReference type="EMBL" id="KAK9040810.1"/>
    </source>
</evidence>
<comment type="caution">
    <text evidence="1">The sequence shown here is derived from an EMBL/GenBank/DDBJ whole genome shotgun (WGS) entry which is preliminary data.</text>
</comment>
<reference evidence="1 2" key="1">
    <citation type="journal article" date="2024" name="G3 (Bethesda)">
        <title>Genome assembly of Hibiscus sabdariffa L. provides insights into metabolisms of medicinal natural products.</title>
        <authorList>
            <person name="Kim T."/>
        </authorList>
    </citation>
    <scope>NUCLEOTIDE SEQUENCE [LARGE SCALE GENOMIC DNA]</scope>
    <source>
        <strain evidence="1">TK-2024</strain>
        <tissue evidence="1">Old leaves</tissue>
    </source>
</reference>
<gene>
    <name evidence="1" type="ORF">V6N11_015949</name>
</gene>
<protein>
    <submittedName>
        <fullName evidence="1">Uncharacterized protein</fullName>
    </submittedName>
</protein>
<sequence>MQSDMVRKEDDISKQVSMEANEFVLGSCSTTKSINGLDIELENSQDNQDIGSTAYISSLGSMELLKQETQLSNTNK</sequence>
<organism evidence="1 2">
    <name type="scientific">Hibiscus sabdariffa</name>
    <name type="common">roselle</name>
    <dbReference type="NCBI Taxonomy" id="183260"/>
    <lineage>
        <taxon>Eukaryota</taxon>
        <taxon>Viridiplantae</taxon>
        <taxon>Streptophyta</taxon>
        <taxon>Embryophyta</taxon>
        <taxon>Tracheophyta</taxon>
        <taxon>Spermatophyta</taxon>
        <taxon>Magnoliopsida</taxon>
        <taxon>eudicotyledons</taxon>
        <taxon>Gunneridae</taxon>
        <taxon>Pentapetalae</taxon>
        <taxon>rosids</taxon>
        <taxon>malvids</taxon>
        <taxon>Malvales</taxon>
        <taxon>Malvaceae</taxon>
        <taxon>Malvoideae</taxon>
        <taxon>Hibiscus</taxon>
    </lineage>
</organism>
<accession>A0ABR2TTN0</accession>
<evidence type="ECO:0000313" key="2">
    <source>
        <dbReference type="Proteomes" id="UP001396334"/>
    </source>
</evidence>
<name>A0ABR2TTN0_9ROSI</name>
<proteinExistence type="predicted"/>